<keyword evidence="6" id="KW-1185">Reference proteome</keyword>
<feature type="signal peptide" evidence="4">
    <location>
        <begin position="1"/>
        <end position="20"/>
    </location>
</feature>
<evidence type="ECO:0000313" key="6">
    <source>
        <dbReference type="Proteomes" id="UP000271241"/>
    </source>
</evidence>
<accession>A0A4P9XKZ9</accession>
<dbReference type="Proteomes" id="UP000271241">
    <property type="component" value="Unassembled WGS sequence"/>
</dbReference>
<evidence type="ECO:0000256" key="3">
    <source>
        <dbReference type="SAM" id="MobiDB-lite"/>
    </source>
</evidence>
<dbReference type="PANTHER" id="PTHR36575:SF2">
    <property type="entry name" value="CHITIN-BINDING TYPE-4 DOMAIN-CONTAINING PROTEIN-RELATED"/>
    <property type="match status" value="1"/>
</dbReference>
<proteinExistence type="predicted"/>
<evidence type="ECO:0008006" key="7">
    <source>
        <dbReference type="Google" id="ProtNLM"/>
    </source>
</evidence>
<dbReference type="STRING" id="78915.A0A4P9XKZ9"/>
<sequence length="291" mass="29904">MRSILATTLLALTAAAGVSAHGYLSSPPPFGYEKATYQIDDLKSPNNNGLCRGEKPGPVAQVTAGGSLKLGFTITAPHVGPCAVSLLDADLNLASEKQIDTRMDCAAPGKVRDWDVVIPTWASGTMNLRWTWQGCHVQPCEPYEQCVRLQVSGGSGTPTKNGTVAAQGVSTQQPAPTPQPETPAPQPVVPAPQPVVPAPQPVVPAPQPNTPAPSAPATKEPCDDNASTGGAPSKTFPVVSYGGQCAAGAFTCKGDAVGQCSQGRWVYFPCASGTTCTRVGAGAICGHKKAY</sequence>
<gene>
    <name evidence="5" type="ORF">THASP1DRAFT_25195</name>
</gene>
<evidence type="ECO:0000256" key="2">
    <source>
        <dbReference type="ARBA" id="ARBA00023008"/>
    </source>
</evidence>
<keyword evidence="4" id="KW-0732">Signal</keyword>
<reference evidence="6" key="1">
    <citation type="journal article" date="2018" name="Nat. Microbiol.">
        <title>Leveraging single-cell genomics to expand the fungal tree of life.</title>
        <authorList>
            <person name="Ahrendt S.R."/>
            <person name="Quandt C.A."/>
            <person name="Ciobanu D."/>
            <person name="Clum A."/>
            <person name="Salamov A."/>
            <person name="Andreopoulos B."/>
            <person name="Cheng J.F."/>
            <person name="Woyke T."/>
            <person name="Pelin A."/>
            <person name="Henrissat B."/>
            <person name="Reynolds N.K."/>
            <person name="Benny G.L."/>
            <person name="Smith M.E."/>
            <person name="James T.Y."/>
            <person name="Grigoriev I.V."/>
        </authorList>
    </citation>
    <scope>NUCLEOTIDE SEQUENCE [LARGE SCALE GENOMIC DNA]</scope>
    <source>
        <strain evidence="6">RSA 1356</strain>
    </source>
</reference>
<evidence type="ECO:0000313" key="5">
    <source>
        <dbReference type="EMBL" id="RKP06498.1"/>
    </source>
</evidence>
<protein>
    <recommendedName>
        <fullName evidence="7">Chitin-binding type-4 domain-containing protein</fullName>
    </recommendedName>
</protein>
<feature type="chain" id="PRO_5020657269" description="Chitin-binding type-4 domain-containing protein" evidence="4">
    <location>
        <begin position="21"/>
        <end position="291"/>
    </location>
</feature>
<feature type="compositionally biased region" description="Pro residues" evidence="3">
    <location>
        <begin position="175"/>
        <end position="214"/>
    </location>
</feature>
<organism evidence="5 6">
    <name type="scientific">Thamnocephalis sphaerospora</name>
    <dbReference type="NCBI Taxonomy" id="78915"/>
    <lineage>
        <taxon>Eukaryota</taxon>
        <taxon>Fungi</taxon>
        <taxon>Fungi incertae sedis</taxon>
        <taxon>Zoopagomycota</taxon>
        <taxon>Zoopagomycotina</taxon>
        <taxon>Zoopagomycetes</taxon>
        <taxon>Zoopagales</taxon>
        <taxon>Sigmoideomycetaceae</taxon>
        <taxon>Thamnocephalis</taxon>
    </lineage>
</organism>
<keyword evidence="2" id="KW-0186">Copper</keyword>
<evidence type="ECO:0000256" key="4">
    <source>
        <dbReference type="SAM" id="SignalP"/>
    </source>
</evidence>
<name>A0A4P9XKZ9_9FUNG</name>
<dbReference type="EMBL" id="KZ992871">
    <property type="protein sequence ID" value="RKP06498.1"/>
    <property type="molecule type" value="Genomic_DNA"/>
</dbReference>
<evidence type="ECO:0000256" key="1">
    <source>
        <dbReference type="ARBA" id="ARBA00001973"/>
    </source>
</evidence>
<dbReference type="AlphaFoldDB" id="A0A4P9XKZ9"/>
<comment type="cofactor">
    <cofactor evidence="1">
        <name>Cu(2+)</name>
        <dbReference type="ChEBI" id="CHEBI:29036"/>
    </cofactor>
</comment>
<dbReference type="InterPro" id="IPR052282">
    <property type="entry name" value="Starch-active_LPMO"/>
</dbReference>
<dbReference type="PANTHER" id="PTHR36575">
    <property type="entry name" value="BINDING PROTEIN, PUTATIVE (AFU_ORTHOLOGUE AFUA_1G14430)-RELATED"/>
    <property type="match status" value="1"/>
</dbReference>
<feature type="region of interest" description="Disordered" evidence="3">
    <location>
        <begin position="157"/>
        <end position="230"/>
    </location>
</feature>